<dbReference type="EMBL" id="PKPP01007333">
    <property type="protein sequence ID" value="PWA53686.1"/>
    <property type="molecule type" value="Genomic_DNA"/>
</dbReference>
<evidence type="ECO:0000313" key="1">
    <source>
        <dbReference type="EMBL" id="PWA53686.1"/>
    </source>
</evidence>
<proteinExistence type="predicted"/>
<accession>A0A2U1LXD6</accession>
<sequence length="178" mass="20409">MVIRSISRRLTTTFKPHFNRTTPPPSPAFVNNNRFLFLSLTTTPDVVEGVFRFIGTVATLTFAFSLGIRMKKVCEDILYVKRSEKETKLTYDITSLKGAYEKSITAEIWNGSLLVVGGRLYRPNGTLKVLRRDVKLPNRYYDRAKKIAKFYPDLGLLVVEISGFERHKDINIEVEEKS</sequence>
<dbReference type="Proteomes" id="UP000245207">
    <property type="component" value="Unassembled WGS sequence"/>
</dbReference>
<name>A0A2U1LXD6_ARTAN</name>
<reference evidence="1 2" key="1">
    <citation type="journal article" date="2018" name="Mol. Plant">
        <title>The genome of Artemisia annua provides insight into the evolution of Asteraceae family and artemisinin biosynthesis.</title>
        <authorList>
            <person name="Shen Q."/>
            <person name="Zhang L."/>
            <person name="Liao Z."/>
            <person name="Wang S."/>
            <person name="Yan T."/>
            <person name="Shi P."/>
            <person name="Liu M."/>
            <person name="Fu X."/>
            <person name="Pan Q."/>
            <person name="Wang Y."/>
            <person name="Lv Z."/>
            <person name="Lu X."/>
            <person name="Zhang F."/>
            <person name="Jiang W."/>
            <person name="Ma Y."/>
            <person name="Chen M."/>
            <person name="Hao X."/>
            <person name="Li L."/>
            <person name="Tang Y."/>
            <person name="Lv G."/>
            <person name="Zhou Y."/>
            <person name="Sun X."/>
            <person name="Brodelius P.E."/>
            <person name="Rose J.K.C."/>
            <person name="Tang K."/>
        </authorList>
    </citation>
    <scope>NUCLEOTIDE SEQUENCE [LARGE SCALE GENOMIC DNA]</scope>
    <source>
        <strain evidence="2">cv. Huhao1</strain>
        <tissue evidence="1">Leaf</tissue>
    </source>
</reference>
<organism evidence="1 2">
    <name type="scientific">Artemisia annua</name>
    <name type="common">Sweet wormwood</name>
    <dbReference type="NCBI Taxonomy" id="35608"/>
    <lineage>
        <taxon>Eukaryota</taxon>
        <taxon>Viridiplantae</taxon>
        <taxon>Streptophyta</taxon>
        <taxon>Embryophyta</taxon>
        <taxon>Tracheophyta</taxon>
        <taxon>Spermatophyta</taxon>
        <taxon>Magnoliopsida</taxon>
        <taxon>eudicotyledons</taxon>
        <taxon>Gunneridae</taxon>
        <taxon>Pentapetalae</taxon>
        <taxon>asterids</taxon>
        <taxon>campanulids</taxon>
        <taxon>Asterales</taxon>
        <taxon>Asteraceae</taxon>
        <taxon>Asteroideae</taxon>
        <taxon>Anthemideae</taxon>
        <taxon>Artemisiinae</taxon>
        <taxon>Artemisia</taxon>
    </lineage>
</organism>
<keyword evidence="2" id="KW-1185">Reference proteome</keyword>
<gene>
    <name evidence="1" type="ORF">CTI12_AA443830</name>
</gene>
<dbReference type="AlphaFoldDB" id="A0A2U1LXD6"/>
<protein>
    <submittedName>
        <fullName evidence="1">Uncharacterized protein</fullName>
    </submittedName>
</protein>
<evidence type="ECO:0000313" key="2">
    <source>
        <dbReference type="Proteomes" id="UP000245207"/>
    </source>
</evidence>
<comment type="caution">
    <text evidence="1">The sequence shown here is derived from an EMBL/GenBank/DDBJ whole genome shotgun (WGS) entry which is preliminary data.</text>
</comment>